<evidence type="ECO:0000256" key="2">
    <source>
        <dbReference type="SAM" id="SignalP"/>
    </source>
</evidence>
<proteinExistence type="predicted"/>
<name>A0AAV0S0F3_9ROSI</name>
<sequence length="94" mass="10094">MDMAAISKRNNPNKHVSTSVLVIIIIILIVLPASSASDSSTNSPHNATPSPGYLGHKQPVYGGRKVVVERMLKIDITDDYPPARVKPAMPTPCC</sequence>
<evidence type="ECO:0000313" key="4">
    <source>
        <dbReference type="Proteomes" id="UP001154282"/>
    </source>
</evidence>
<dbReference type="AlphaFoldDB" id="A0AAV0S0F3"/>
<keyword evidence="2" id="KW-0732">Signal</keyword>
<comment type="caution">
    <text evidence="3">The sequence shown here is derived from an EMBL/GenBank/DDBJ whole genome shotgun (WGS) entry which is preliminary data.</text>
</comment>
<evidence type="ECO:0000256" key="1">
    <source>
        <dbReference type="SAM" id="MobiDB-lite"/>
    </source>
</evidence>
<dbReference type="EMBL" id="CAMGYJ010000011">
    <property type="protein sequence ID" value="CAI0625498.1"/>
    <property type="molecule type" value="Genomic_DNA"/>
</dbReference>
<protein>
    <recommendedName>
        <fullName evidence="5">Transmembrane protein</fullName>
    </recommendedName>
</protein>
<feature type="signal peptide" evidence="2">
    <location>
        <begin position="1"/>
        <end position="36"/>
    </location>
</feature>
<organism evidence="3 4">
    <name type="scientific">Linum tenue</name>
    <dbReference type="NCBI Taxonomy" id="586396"/>
    <lineage>
        <taxon>Eukaryota</taxon>
        <taxon>Viridiplantae</taxon>
        <taxon>Streptophyta</taxon>
        <taxon>Embryophyta</taxon>
        <taxon>Tracheophyta</taxon>
        <taxon>Spermatophyta</taxon>
        <taxon>Magnoliopsida</taxon>
        <taxon>eudicotyledons</taxon>
        <taxon>Gunneridae</taxon>
        <taxon>Pentapetalae</taxon>
        <taxon>rosids</taxon>
        <taxon>fabids</taxon>
        <taxon>Malpighiales</taxon>
        <taxon>Linaceae</taxon>
        <taxon>Linum</taxon>
    </lineage>
</organism>
<dbReference type="Proteomes" id="UP001154282">
    <property type="component" value="Unassembled WGS sequence"/>
</dbReference>
<evidence type="ECO:0008006" key="5">
    <source>
        <dbReference type="Google" id="ProtNLM"/>
    </source>
</evidence>
<accession>A0AAV0S0F3</accession>
<gene>
    <name evidence="3" type="ORF">LITE_LOCUS50458</name>
</gene>
<evidence type="ECO:0000313" key="3">
    <source>
        <dbReference type="EMBL" id="CAI0625498.1"/>
    </source>
</evidence>
<reference evidence="3" key="1">
    <citation type="submission" date="2022-08" db="EMBL/GenBank/DDBJ databases">
        <authorList>
            <person name="Gutierrez-Valencia J."/>
        </authorList>
    </citation>
    <scope>NUCLEOTIDE SEQUENCE</scope>
</reference>
<feature type="chain" id="PRO_5043572465" description="Transmembrane protein" evidence="2">
    <location>
        <begin position="37"/>
        <end position="94"/>
    </location>
</feature>
<keyword evidence="4" id="KW-1185">Reference proteome</keyword>
<feature type="region of interest" description="Disordered" evidence="1">
    <location>
        <begin position="35"/>
        <end position="59"/>
    </location>
</feature>